<dbReference type="SUPFAM" id="SSF52266">
    <property type="entry name" value="SGNH hydrolase"/>
    <property type="match status" value="1"/>
</dbReference>
<gene>
    <name evidence="2" type="ORF">METZ01_LOCUS349852</name>
</gene>
<feature type="transmembrane region" description="Helical" evidence="1">
    <location>
        <begin position="12"/>
        <end position="33"/>
    </location>
</feature>
<protein>
    <recommendedName>
        <fullName evidence="3">SGNH hydrolase-type esterase domain-containing protein</fullName>
    </recommendedName>
</protein>
<evidence type="ECO:0000313" key="2">
    <source>
        <dbReference type="EMBL" id="SVC96998.1"/>
    </source>
</evidence>
<evidence type="ECO:0008006" key="3">
    <source>
        <dbReference type="Google" id="ProtNLM"/>
    </source>
</evidence>
<dbReference type="EMBL" id="UINC01121668">
    <property type="protein sequence ID" value="SVC96998.1"/>
    <property type="molecule type" value="Genomic_DNA"/>
</dbReference>
<accession>A0A382RJ36</accession>
<name>A0A382RJ36_9ZZZZ</name>
<sequence>MVKKNKKIITFSLVFLIIVIFFFEIFFGIVFWFRDVSEKLIHIPSIKDAPYIYYKSEADNLNEDGFNFTEPIKPIKKSDGVFRIALIGGSVAANLGVSLNKQGILILENELNKALQTNVIELVDTALAGYVVEQEFIQTQLVILKKYNPDLIIGLDGANDLRSFMVNRYEKTITSFPPQNYLQFNIIEQGKRNKSFIGRFRPLVRNNLRALIFFKRLMGGDNYNSPMNLDEKQASLVANEYYSLVDDLRDFVKAKGIDYYGFLQPIRFYDNKNSDLVADKFENARRLDVQTNKTLVNL</sequence>
<dbReference type="AlphaFoldDB" id="A0A382RJ36"/>
<keyword evidence="1" id="KW-1133">Transmembrane helix</keyword>
<keyword evidence="1" id="KW-0472">Membrane</keyword>
<organism evidence="2">
    <name type="scientific">marine metagenome</name>
    <dbReference type="NCBI Taxonomy" id="408172"/>
    <lineage>
        <taxon>unclassified sequences</taxon>
        <taxon>metagenomes</taxon>
        <taxon>ecological metagenomes</taxon>
    </lineage>
</organism>
<keyword evidence="1" id="KW-0812">Transmembrane</keyword>
<evidence type="ECO:0000256" key="1">
    <source>
        <dbReference type="SAM" id="Phobius"/>
    </source>
</evidence>
<proteinExistence type="predicted"/>
<reference evidence="2" key="1">
    <citation type="submission" date="2018-05" db="EMBL/GenBank/DDBJ databases">
        <authorList>
            <person name="Lanie J.A."/>
            <person name="Ng W.-L."/>
            <person name="Kazmierczak K.M."/>
            <person name="Andrzejewski T.M."/>
            <person name="Davidsen T.M."/>
            <person name="Wayne K.J."/>
            <person name="Tettelin H."/>
            <person name="Glass J.I."/>
            <person name="Rusch D."/>
            <person name="Podicherti R."/>
            <person name="Tsui H.-C.T."/>
            <person name="Winkler M.E."/>
        </authorList>
    </citation>
    <scope>NUCLEOTIDE SEQUENCE</scope>
</reference>
<feature type="non-terminal residue" evidence="2">
    <location>
        <position position="298"/>
    </location>
</feature>